<evidence type="ECO:0000313" key="3">
    <source>
        <dbReference type="EMBL" id="GAA4696332.1"/>
    </source>
</evidence>
<gene>
    <name evidence="3" type="ORF">GCM10023226_38460</name>
</gene>
<evidence type="ECO:0000259" key="2">
    <source>
        <dbReference type="Pfam" id="PF13581"/>
    </source>
</evidence>
<feature type="domain" description="Histidine kinase/HSP90-like ATPase" evidence="2">
    <location>
        <begin position="17"/>
        <end position="135"/>
    </location>
</feature>
<keyword evidence="1" id="KW-0723">Serine/threonine-protein kinase</keyword>
<dbReference type="InterPro" id="IPR003594">
    <property type="entry name" value="HATPase_dom"/>
</dbReference>
<dbReference type="SUPFAM" id="SSF55874">
    <property type="entry name" value="ATPase domain of HSP90 chaperone/DNA topoisomerase II/histidine kinase"/>
    <property type="match status" value="1"/>
</dbReference>
<evidence type="ECO:0000313" key="4">
    <source>
        <dbReference type="Proteomes" id="UP001500621"/>
    </source>
</evidence>
<dbReference type="PANTHER" id="PTHR35526">
    <property type="entry name" value="ANTI-SIGMA-F FACTOR RSBW-RELATED"/>
    <property type="match status" value="1"/>
</dbReference>
<dbReference type="PANTHER" id="PTHR35526:SF3">
    <property type="entry name" value="ANTI-SIGMA-F FACTOR RSBW"/>
    <property type="match status" value="1"/>
</dbReference>
<keyword evidence="4" id="KW-1185">Reference proteome</keyword>
<dbReference type="CDD" id="cd16936">
    <property type="entry name" value="HATPase_RsbW-like"/>
    <property type="match status" value="1"/>
</dbReference>
<dbReference type="Proteomes" id="UP001500621">
    <property type="component" value="Unassembled WGS sequence"/>
</dbReference>
<dbReference type="InterPro" id="IPR050267">
    <property type="entry name" value="Anti-sigma-factor_SerPK"/>
</dbReference>
<organism evidence="3 4">
    <name type="scientific">Nocardioides nanhaiensis</name>
    <dbReference type="NCBI Taxonomy" id="1476871"/>
    <lineage>
        <taxon>Bacteria</taxon>
        <taxon>Bacillati</taxon>
        <taxon>Actinomycetota</taxon>
        <taxon>Actinomycetes</taxon>
        <taxon>Propionibacteriales</taxon>
        <taxon>Nocardioidaceae</taxon>
        <taxon>Nocardioides</taxon>
    </lineage>
</organism>
<dbReference type="Pfam" id="PF13581">
    <property type="entry name" value="HATPase_c_2"/>
    <property type="match status" value="1"/>
</dbReference>
<evidence type="ECO:0000256" key="1">
    <source>
        <dbReference type="ARBA" id="ARBA00022527"/>
    </source>
</evidence>
<sequence length="145" mass="15402">MSEGDAGGASGAIRLTIPAEPASLDVVQDALARLWEQQGVDPVLAMRFETGLVEITANVIEHSFDADQPGREFTLVVDVGADALRAELRDNGVPAAVDLSEVTLPGDDAESGRGLAMALATLDELTHEHREGLNVWRLACRRTDG</sequence>
<protein>
    <recommendedName>
        <fullName evidence="2">Histidine kinase/HSP90-like ATPase domain-containing protein</fullName>
    </recommendedName>
</protein>
<dbReference type="EMBL" id="BAABIM010000004">
    <property type="protein sequence ID" value="GAA4696332.1"/>
    <property type="molecule type" value="Genomic_DNA"/>
</dbReference>
<dbReference type="InterPro" id="IPR036890">
    <property type="entry name" value="HATPase_C_sf"/>
</dbReference>
<dbReference type="Gene3D" id="3.30.565.10">
    <property type="entry name" value="Histidine kinase-like ATPase, C-terminal domain"/>
    <property type="match status" value="1"/>
</dbReference>
<comment type="caution">
    <text evidence="3">The sequence shown here is derived from an EMBL/GenBank/DDBJ whole genome shotgun (WGS) entry which is preliminary data.</text>
</comment>
<dbReference type="RefSeq" id="WP_345269808.1">
    <property type="nucleotide sequence ID" value="NZ_BAABIM010000004.1"/>
</dbReference>
<accession>A0ABP8WW10</accession>
<keyword evidence="1" id="KW-0808">Transferase</keyword>
<reference evidence="4" key="1">
    <citation type="journal article" date="2019" name="Int. J. Syst. Evol. Microbiol.">
        <title>The Global Catalogue of Microorganisms (GCM) 10K type strain sequencing project: providing services to taxonomists for standard genome sequencing and annotation.</title>
        <authorList>
            <consortium name="The Broad Institute Genomics Platform"/>
            <consortium name="The Broad Institute Genome Sequencing Center for Infectious Disease"/>
            <person name="Wu L."/>
            <person name="Ma J."/>
        </authorList>
    </citation>
    <scope>NUCLEOTIDE SEQUENCE [LARGE SCALE GENOMIC DNA]</scope>
    <source>
        <strain evidence="4">JCM 18127</strain>
    </source>
</reference>
<keyword evidence="1" id="KW-0418">Kinase</keyword>
<proteinExistence type="predicted"/>
<name>A0ABP8WW10_9ACTN</name>